<accession>A0A6A6PXS0</accession>
<reference evidence="2" key="1">
    <citation type="journal article" date="2020" name="Stud. Mycol.">
        <title>101 Dothideomycetes genomes: a test case for predicting lifestyles and emergence of pathogens.</title>
        <authorList>
            <person name="Haridas S."/>
            <person name="Albert R."/>
            <person name="Binder M."/>
            <person name="Bloem J."/>
            <person name="Labutti K."/>
            <person name="Salamov A."/>
            <person name="Andreopoulos B."/>
            <person name="Baker S."/>
            <person name="Barry K."/>
            <person name="Bills G."/>
            <person name="Bluhm B."/>
            <person name="Cannon C."/>
            <person name="Castanera R."/>
            <person name="Culley D."/>
            <person name="Daum C."/>
            <person name="Ezra D."/>
            <person name="Gonzalez J."/>
            <person name="Henrissat B."/>
            <person name="Kuo A."/>
            <person name="Liang C."/>
            <person name="Lipzen A."/>
            <person name="Lutzoni F."/>
            <person name="Magnuson J."/>
            <person name="Mondo S."/>
            <person name="Nolan M."/>
            <person name="Ohm R."/>
            <person name="Pangilinan J."/>
            <person name="Park H.-J."/>
            <person name="Ramirez L."/>
            <person name="Alfaro M."/>
            <person name="Sun H."/>
            <person name="Tritt A."/>
            <person name="Yoshinaga Y."/>
            <person name="Zwiers L.-H."/>
            <person name="Turgeon B."/>
            <person name="Goodwin S."/>
            <person name="Spatafora J."/>
            <person name="Crous P."/>
            <person name="Grigoriev I."/>
        </authorList>
    </citation>
    <scope>NUCLEOTIDE SEQUENCE</scope>
    <source>
        <strain evidence="2">CBS 113389</strain>
    </source>
</reference>
<dbReference type="GeneID" id="54470400"/>
<name>A0A6A6PXS0_9PEZI</name>
<protein>
    <submittedName>
        <fullName evidence="2">Uncharacterized protein</fullName>
    </submittedName>
</protein>
<feature type="region of interest" description="Disordered" evidence="1">
    <location>
        <begin position="62"/>
        <end position="144"/>
    </location>
</feature>
<evidence type="ECO:0000256" key="1">
    <source>
        <dbReference type="SAM" id="MobiDB-lite"/>
    </source>
</evidence>
<evidence type="ECO:0000313" key="2">
    <source>
        <dbReference type="EMBL" id="KAF2484499.1"/>
    </source>
</evidence>
<sequence length="221" mass="23473">MPAPWNAERHERLLKAIVLNFSMNTATLASAYNAQLAKNTEDKLTKGAIDQHFTKLVAGMGKAGKKTVMQPKTPTKLSTPRAAAVKAPAPTSSAKKRKADRMSDEEEEEGESSEDDVSEGISAPLAPRTPSSRASKAARLDAGAAGSMEGIDVADMTNEGEDDIMFQHELNFDGVGEVKPLLATATNGKGPDTFTGGRAIVPSKKLIFDSGDDSDISEWEP</sequence>
<dbReference type="EMBL" id="MU001634">
    <property type="protein sequence ID" value="KAF2484499.1"/>
    <property type="molecule type" value="Genomic_DNA"/>
</dbReference>
<evidence type="ECO:0000313" key="3">
    <source>
        <dbReference type="Proteomes" id="UP000799767"/>
    </source>
</evidence>
<gene>
    <name evidence="2" type="ORF">BDY17DRAFT_129818</name>
</gene>
<organism evidence="2 3">
    <name type="scientific">Neohortaea acidophila</name>
    <dbReference type="NCBI Taxonomy" id="245834"/>
    <lineage>
        <taxon>Eukaryota</taxon>
        <taxon>Fungi</taxon>
        <taxon>Dikarya</taxon>
        <taxon>Ascomycota</taxon>
        <taxon>Pezizomycotina</taxon>
        <taxon>Dothideomycetes</taxon>
        <taxon>Dothideomycetidae</taxon>
        <taxon>Mycosphaerellales</taxon>
        <taxon>Teratosphaeriaceae</taxon>
        <taxon>Neohortaea</taxon>
    </lineage>
</organism>
<dbReference type="AlphaFoldDB" id="A0A6A6PXS0"/>
<dbReference type="Proteomes" id="UP000799767">
    <property type="component" value="Unassembled WGS sequence"/>
</dbReference>
<proteinExistence type="predicted"/>
<dbReference type="RefSeq" id="XP_033591068.1">
    <property type="nucleotide sequence ID" value="XM_033729398.1"/>
</dbReference>
<keyword evidence="3" id="KW-1185">Reference proteome</keyword>
<feature type="compositionally biased region" description="Acidic residues" evidence="1">
    <location>
        <begin position="103"/>
        <end position="118"/>
    </location>
</feature>